<sequence>MVAGHSWNVAASSIDEKVGQMEGYTSIVYAGTLPVQADAKTLDSQNGSDAQLEDGVGSADAAEKADEGASGSGSTSASPTSSDAAASASSSGGSVASSSADENASVSGGSSSTGSSNPSSKSSSSKAASGQTKSSDSIAVQTHNDEASGLTSDVGSVAAPVPDTSEQDDSESDRTSDNATVLKAATVRGGMDVAKSQPVAPEQVQANYEEKGATVLVLDTADPSQYSDGVILKRGSKRIGVFSVDVPLSEKAAEARVKYFRDCKVDLVVCISSVRTYVRNLQGADIVITLQDEEVSTMGGNSNGSFFVNAPHVDSVGAILVSPSNVVSAKVIESL</sequence>
<name>A0A369L6Q3_9ACTN</name>
<organism evidence="2 3">
    <name type="scientific">Senegalimassilia anaerobia</name>
    <dbReference type="NCBI Taxonomy" id="1473216"/>
    <lineage>
        <taxon>Bacteria</taxon>
        <taxon>Bacillati</taxon>
        <taxon>Actinomycetota</taxon>
        <taxon>Coriobacteriia</taxon>
        <taxon>Coriobacteriales</taxon>
        <taxon>Coriobacteriaceae</taxon>
        <taxon>Senegalimassilia</taxon>
    </lineage>
</organism>
<keyword evidence="3" id="KW-1185">Reference proteome</keyword>
<proteinExistence type="predicted"/>
<reference evidence="2 3" key="1">
    <citation type="journal article" date="2018" name="Elife">
        <title>Discovery and characterization of a prevalent human gut bacterial enzyme sufficient for the inactivation of a family of plant toxins.</title>
        <authorList>
            <person name="Koppel N."/>
            <person name="Bisanz J.E."/>
            <person name="Pandelia M.E."/>
            <person name="Turnbaugh P.J."/>
            <person name="Balskus E.P."/>
        </authorList>
    </citation>
    <scope>NUCLEOTIDE SEQUENCE [LARGE SCALE GENOMIC DNA]</scope>
    <source>
        <strain evidence="3">anaerobia AP69FAA</strain>
    </source>
</reference>
<gene>
    <name evidence="2" type="ORF">C1880_07005</name>
</gene>
<evidence type="ECO:0000256" key="1">
    <source>
        <dbReference type="SAM" id="MobiDB-lite"/>
    </source>
</evidence>
<feature type="compositionally biased region" description="Low complexity" evidence="1">
    <location>
        <begin position="68"/>
        <end position="135"/>
    </location>
</feature>
<feature type="region of interest" description="Disordered" evidence="1">
    <location>
        <begin position="40"/>
        <end position="179"/>
    </location>
</feature>
<dbReference type="AlphaFoldDB" id="A0A369L6Q3"/>
<evidence type="ECO:0000313" key="3">
    <source>
        <dbReference type="Proteomes" id="UP000253792"/>
    </source>
</evidence>
<evidence type="ECO:0000313" key="2">
    <source>
        <dbReference type="EMBL" id="RDB55423.1"/>
    </source>
</evidence>
<comment type="caution">
    <text evidence="2">The sequence shown here is derived from an EMBL/GenBank/DDBJ whole genome shotgun (WGS) entry which is preliminary data.</text>
</comment>
<dbReference type="EMBL" id="PPTP01000005">
    <property type="protein sequence ID" value="RDB55423.1"/>
    <property type="molecule type" value="Genomic_DNA"/>
</dbReference>
<protein>
    <submittedName>
        <fullName evidence="2">Uncharacterized protein</fullName>
    </submittedName>
</protein>
<accession>A0A369L6Q3</accession>
<dbReference type="Proteomes" id="UP000253792">
    <property type="component" value="Unassembled WGS sequence"/>
</dbReference>